<dbReference type="Proteomes" id="UP000594681">
    <property type="component" value="Chromosome"/>
</dbReference>
<sequence>MATPDYILALREHIGHAQLFLPGATAIIVRDVPAGASIFEVPTVLLARRADTGAWAPICGICEPGEEPSHTAVREVREEVGLEARVEALLGVGQMGPVEYPNGDQCIFMDTALRCSVPADATPTLGDSENTEVAWFSVAQLPQSVGAAHRLMIADAVAQLKHPAGFQPRVGFAKRRR</sequence>
<dbReference type="InterPro" id="IPR000086">
    <property type="entry name" value="NUDIX_hydrolase_dom"/>
</dbReference>
<dbReference type="RefSeq" id="WP_165010305.1">
    <property type="nucleotide sequence ID" value="NZ_CP064954.1"/>
</dbReference>
<evidence type="ECO:0000313" key="5">
    <source>
        <dbReference type="Proteomes" id="UP000594681"/>
    </source>
</evidence>
<gene>
    <name evidence="4" type="ORF">G7Y31_08270</name>
</gene>
<dbReference type="PANTHER" id="PTHR43736">
    <property type="entry name" value="ADP-RIBOSE PYROPHOSPHATASE"/>
    <property type="match status" value="1"/>
</dbReference>
<dbReference type="Gene3D" id="3.90.79.10">
    <property type="entry name" value="Nucleoside Triphosphate Pyrophosphohydrolase"/>
    <property type="match status" value="1"/>
</dbReference>
<proteinExistence type="inferred from homology"/>
<dbReference type="AlphaFoldDB" id="A0A7T0KD35"/>
<organism evidence="4 5">
    <name type="scientific">Corynebacterium lizhenjunii</name>
    <dbReference type="NCBI Taxonomy" id="2709394"/>
    <lineage>
        <taxon>Bacteria</taxon>
        <taxon>Bacillati</taxon>
        <taxon>Actinomycetota</taxon>
        <taxon>Actinomycetes</taxon>
        <taxon>Mycobacteriales</taxon>
        <taxon>Corynebacteriaceae</taxon>
        <taxon>Corynebacterium</taxon>
    </lineage>
</organism>
<accession>A0A7T0KD35</accession>
<dbReference type="Pfam" id="PF00293">
    <property type="entry name" value="NUDIX"/>
    <property type="match status" value="1"/>
</dbReference>
<dbReference type="PROSITE" id="PS00893">
    <property type="entry name" value="NUDIX_BOX"/>
    <property type="match status" value="1"/>
</dbReference>
<dbReference type="SUPFAM" id="SSF55811">
    <property type="entry name" value="Nudix"/>
    <property type="match status" value="1"/>
</dbReference>
<feature type="domain" description="Nudix hydrolase" evidence="3">
    <location>
        <begin position="29"/>
        <end position="159"/>
    </location>
</feature>
<dbReference type="KEGG" id="cliz:G7Y31_08270"/>
<dbReference type="EMBL" id="CP064954">
    <property type="protein sequence ID" value="QPK78548.1"/>
    <property type="molecule type" value="Genomic_DNA"/>
</dbReference>
<dbReference type="PROSITE" id="PS51462">
    <property type="entry name" value="NUDIX"/>
    <property type="match status" value="1"/>
</dbReference>
<dbReference type="GO" id="GO:0016787">
    <property type="term" value="F:hydrolase activity"/>
    <property type="evidence" value="ECO:0007669"/>
    <property type="project" value="UniProtKB-KW"/>
</dbReference>
<evidence type="ECO:0000259" key="3">
    <source>
        <dbReference type="PROSITE" id="PS51462"/>
    </source>
</evidence>
<dbReference type="CDD" id="cd18879">
    <property type="entry name" value="NUDIX_Hydrolase"/>
    <property type="match status" value="1"/>
</dbReference>
<comment type="similarity">
    <text evidence="1">Belongs to the Nudix hydrolase family.</text>
</comment>
<evidence type="ECO:0000256" key="1">
    <source>
        <dbReference type="ARBA" id="ARBA00005582"/>
    </source>
</evidence>
<keyword evidence="5" id="KW-1185">Reference proteome</keyword>
<reference evidence="4 5" key="1">
    <citation type="submission" date="2020-11" db="EMBL/GenBank/DDBJ databases">
        <title>Corynebacterium sp. ZJ-599.</title>
        <authorList>
            <person name="Zhou J."/>
        </authorList>
    </citation>
    <scope>NUCLEOTIDE SEQUENCE [LARGE SCALE GENOMIC DNA]</scope>
    <source>
        <strain evidence="4 5">ZJ-599</strain>
    </source>
</reference>
<keyword evidence="2" id="KW-0378">Hydrolase</keyword>
<name>A0A7T0KD35_9CORY</name>
<evidence type="ECO:0000256" key="2">
    <source>
        <dbReference type="ARBA" id="ARBA00022801"/>
    </source>
</evidence>
<dbReference type="InterPro" id="IPR020084">
    <property type="entry name" value="NUDIX_hydrolase_CS"/>
</dbReference>
<protein>
    <submittedName>
        <fullName evidence="4">NUDIX domain-containing protein</fullName>
    </submittedName>
</protein>
<dbReference type="InterPro" id="IPR015797">
    <property type="entry name" value="NUDIX_hydrolase-like_dom_sf"/>
</dbReference>
<evidence type="ECO:0000313" key="4">
    <source>
        <dbReference type="EMBL" id="QPK78548.1"/>
    </source>
</evidence>
<dbReference type="PANTHER" id="PTHR43736:SF1">
    <property type="entry name" value="DIHYDRONEOPTERIN TRIPHOSPHATE DIPHOSPHATASE"/>
    <property type="match status" value="1"/>
</dbReference>